<keyword evidence="1" id="KW-0175">Coiled coil</keyword>
<feature type="compositionally biased region" description="Low complexity" evidence="2">
    <location>
        <begin position="120"/>
        <end position="138"/>
    </location>
</feature>
<dbReference type="PANTHER" id="PTHR38812:SF2">
    <property type="entry name" value="MU-LIKE PROPHAGE FLUMU PROTEIN GP42"/>
    <property type="match status" value="1"/>
</dbReference>
<evidence type="ECO:0000313" key="4">
    <source>
        <dbReference type="EMBL" id="HIR61427.1"/>
    </source>
</evidence>
<reference evidence="4" key="1">
    <citation type="submission" date="2020-10" db="EMBL/GenBank/DDBJ databases">
        <authorList>
            <person name="Gilroy R."/>
        </authorList>
    </citation>
    <scope>NUCLEOTIDE SEQUENCE</scope>
    <source>
        <strain evidence="4">CHK189-12415</strain>
    </source>
</reference>
<evidence type="ECO:0000259" key="3">
    <source>
        <dbReference type="Pfam" id="PF20155"/>
    </source>
</evidence>
<protein>
    <submittedName>
        <fullName evidence="4">Tape measure protein</fullName>
    </submittedName>
</protein>
<name>A0A9D1DYQ0_9FIRM</name>
<evidence type="ECO:0000256" key="1">
    <source>
        <dbReference type="SAM" id="Coils"/>
    </source>
</evidence>
<organism evidence="4 5">
    <name type="scientific">Candidatus Faecivivens stercoravium</name>
    <dbReference type="NCBI Taxonomy" id="2840803"/>
    <lineage>
        <taxon>Bacteria</taxon>
        <taxon>Bacillati</taxon>
        <taxon>Bacillota</taxon>
        <taxon>Clostridia</taxon>
        <taxon>Eubacteriales</taxon>
        <taxon>Oscillospiraceae</taxon>
        <taxon>Oscillospiraceae incertae sedis</taxon>
        <taxon>Candidatus Faecivivens</taxon>
    </lineage>
</organism>
<dbReference type="InterPro" id="IPR013491">
    <property type="entry name" value="Tape_meas_N"/>
</dbReference>
<sequence length="708" mass="74311">MATDASIAVSVKDNFSAGITGMKKNLTDFEKEITATTQKIQSLNRQKANVAVDVAKAKQELKEARKAFDDTDESAKRLAEAEYNYANLTSELKSVTSEANSASRALNSLRDQQAKAENRAGGSSAPSSGISATTVGSSSGSGSGGILQTLGAAGATGFVGDVVSDVVGAYIGSAFSSETGTVISSALSSASTGAAIGTAIAPGIGTAVGAVGGALLGAVSGATQNFESRDDYFKSLVEDRYDQYNQEIADALSAGSTVASSREQSRLQFSTLLGSDRAAAEWVDWMQQYGAVTPFSFDDLSSMSRVGLSYGFDTDELKAMMQAVGDAGSALGIEGADLQNIAAYLGRMNSSDKVTLEYLNPLIERGIPAIEYLAEAMADSADNVEGKQYTEADVYDAISKGILDGSDAARAIMGAMAEDYGGSMAAMSETYAGKQSTLQDAEDQLNAAMGEGYNAEREKGIDAQIEYLSGEAGAQMEEMYSLIGQYQASLENAKEEALRNALETATQSDEYQLAQQEGNGAEMGRILAEAKAKAETEYTQTEEYQQYLASQQGMIESLQTELSGSYEALGYSMGEKLSEGLKSAEKKVRDAAQQVANAALAEMAAAQAGSYSGGMTGVGAPNYITHSPDVEGPANAAGLAYVPYDNYRTRLHEGERVLTAAENRAYTGGSGGVTVTGNNFTVREEADIERIAAALADEIEQRRRLAWQ</sequence>
<dbReference type="NCBIfam" id="TIGR02675">
    <property type="entry name" value="tape_meas_nterm"/>
    <property type="match status" value="1"/>
</dbReference>
<dbReference type="Proteomes" id="UP000824241">
    <property type="component" value="Unassembled WGS sequence"/>
</dbReference>
<dbReference type="AlphaFoldDB" id="A0A9D1DYQ0"/>
<comment type="caution">
    <text evidence="4">The sequence shown here is derived from an EMBL/GenBank/DDBJ whole genome shotgun (WGS) entry which is preliminary data.</text>
</comment>
<dbReference type="PANTHER" id="PTHR38812">
    <property type="entry name" value="MU-LIKE PROPHAGE FLUMU PROTEIN GP42"/>
    <property type="match status" value="1"/>
</dbReference>
<feature type="coiled-coil region" evidence="1">
    <location>
        <begin position="424"/>
        <end position="496"/>
    </location>
</feature>
<evidence type="ECO:0000256" key="2">
    <source>
        <dbReference type="SAM" id="MobiDB-lite"/>
    </source>
</evidence>
<gene>
    <name evidence="4" type="ORF">IAB37_07645</name>
</gene>
<dbReference type="InterPro" id="IPR053058">
    <property type="entry name" value="Mulikevirus_tape_measure"/>
</dbReference>
<dbReference type="EMBL" id="DVHA01000246">
    <property type="protein sequence ID" value="HIR61427.1"/>
    <property type="molecule type" value="Genomic_DNA"/>
</dbReference>
<feature type="region of interest" description="Disordered" evidence="2">
    <location>
        <begin position="113"/>
        <end position="140"/>
    </location>
</feature>
<reference evidence="4" key="2">
    <citation type="journal article" date="2021" name="PeerJ">
        <title>Extensive microbial diversity within the chicken gut microbiome revealed by metagenomics and culture.</title>
        <authorList>
            <person name="Gilroy R."/>
            <person name="Ravi A."/>
            <person name="Getino M."/>
            <person name="Pursley I."/>
            <person name="Horton D.L."/>
            <person name="Alikhan N.F."/>
            <person name="Baker D."/>
            <person name="Gharbi K."/>
            <person name="Hall N."/>
            <person name="Watson M."/>
            <person name="Adriaenssens E.M."/>
            <person name="Foster-Nyarko E."/>
            <person name="Jarju S."/>
            <person name="Secka A."/>
            <person name="Antonio M."/>
            <person name="Oren A."/>
            <person name="Chaudhuri R.R."/>
            <person name="La Ragione R."/>
            <person name="Hildebrand F."/>
            <person name="Pallen M.J."/>
        </authorList>
    </citation>
    <scope>NUCLEOTIDE SEQUENCE</scope>
    <source>
        <strain evidence="4">CHK189-12415</strain>
    </source>
</reference>
<proteinExistence type="predicted"/>
<accession>A0A9D1DYQ0</accession>
<evidence type="ECO:0000313" key="5">
    <source>
        <dbReference type="Proteomes" id="UP000824241"/>
    </source>
</evidence>
<feature type="domain" description="Tape measure protein N-terminal" evidence="3">
    <location>
        <begin position="258"/>
        <end position="448"/>
    </location>
</feature>
<dbReference type="Pfam" id="PF20155">
    <property type="entry name" value="TMP_3"/>
    <property type="match status" value="1"/>
</dbReference>